<comment type="caution">
    <text evidence="1">The sequence shown here is derived from an EMBL/GenBank/DDBJ whole genome shotgun (WGS) entry which is preliminary data.</text>
</comment>
<evidence type="ECO:0000313" key="2">
    <source>
        <dbReference type="Proteomes" id="UP001239111"/>
    </source>
</evidence>
<organism evidence="1 2">
    <name type="scientific">Eretmocerus hayati</name>
    <dbReference type="NCBI Taxonomy" id="131215"/>
    <lineage>
        <taxon>Eukaryota</taxon>
        <taxon>Metazoa</taxon>
        <taxon>Ecdysozoa</taxon>
        <taxon>Arthropoda</taxon>
        <taxon>Hexapoda</taxon>
        <taxon>Insecta</taxon>
        <taxon>Pterygota</taxon>
        <taxon>Neoptera</taxon>
        <taxon>Endopterygota</taxon>
        <taxon>Hymenoptera</taxon>
        <taxon>Apocrita</taxon>
        <taxon>Proctotrupomorpha</taxon>
        <taxon>Chalcidoidea</taxon>
        <taxon>Aphelinidae</taxon>
        <taxon>Aphelininae</taxon>
        <taxon>Eretmocerus</taxon>
    </lineage>
</organism>
<dbReference type="Proteomes" id="UP001239111">
    <property type="component" value="Chromosome 3"/>
</dbReference>
<sequence>MVKRNTFICDNCHSVHNDESKIKKLGDGMYRGKCYMCFRRVITAPQPVDEDTHAPIDQIDLLDNQGDLNEDPVMNNVDPQVEDKRPECDETEDPETVLKKIELMFKRFKHTTSRWNIYVITQSKMSILYDYPIERDYSQQSSIRIDFLCIIYH</sequence>
<keyword evidence="2" id="KW-1185">Reference proteome</keyword>
<reference evidence="1" key="1">
    <citation type="submission" date="2023-04" db="EMBL/GenBank/DDBJ databases">
        <title>A chromosome-level genome assembly of the parasitoid wasp Eretmocerus hayati.</title>
        <authorList>
            <person name="Zhong Y."/>
            <person name="Liu S."/>
            <person name="Liu Y."/>
        </authorList>
    </citation>
    <scope>NUCLEOTIDE SEQUENCE</scope>
    <source>
        <strain evidence="1">ZJU_SS_LIU_2023</strain>
    </source>
</reference>
<dbReference type="EMBL" id="CM056743">
    <property type="protein sequence ID" value="KAJ8670819.1"/>
    <property type="molecule type" value="Genomic_DNA"/>
</dbReference>
<evidence type="ECO:0000313" key="1">
    <source>
        <dbReference type="EMBL" id="KAJ8670819.1"/>
    </source>
</evidence>
<name>A0ACC2NKH2_9HYME</name>
<proteinExistence type="predicted"/>
<protein>
    <submittedName>
        <fullName evidence="1">Uncharacterized protein</fullName>
    </submittedName>
</protein>
<accession>A0ACC2NKH2</accession>
<gene>
    <name evidence="1" type="ORF">QAD02_002078</name>
</gene>